<dbReference type="GO" id="GO:0005886">
    <property type="term" value="C:plasma membrane"/>
    <property type="evidence" value="ECO:0007669"/>
    <property type="project" value="UniProtKB-SubCell"/>
</dbReference>
<evidence type="ECO:0000256" key="6">
    <source>
        <dbReference type="SAM" id="MobiDB-lite"/>
    </source>
</evidence>
<evidence type="ECO:0000256" key="1">
    <source>
        <dbReference type="ARBA" id="ARBA00004202"/>
    </source>
</evidence>
<dbReference type="AlphaFoldDB" id="A0A921MFN7"/>
<dbReference type="SMART" id="SM00382">
    <property type="entry name" value="AAA"/>
    <property type="match status" value="1"/>
</dbReference>
<protein>
    <submittedName>
        <fullName evidence="8">ABC transporter ATP-binding protein</fullName>
    </submittedName>
</protein>
<dbReference type="SUPFAM" id="SSF52540">
    <property type="entry name" value="P-loop containing nucleoside triphosphate hydrolases"/>
    <property type="match status" value="1"/>
</dbReference>
<keyword evidence="5" id="KW-0046">Antibiotic resistance</keyword>
<feature type="region of interest" description="Disordered" evidence="6">
    <location>
        <begin position="308"/>
        <end position="330"/>
    </location>
</feature>
<keyword evidence="4 8" id="KW-0067">ATP-binding</keyword>
<keyword evidence="2" id="KW-0813">Transport</keyword>
<comment type="subcellular location">
    <subcellularLocation>
        <location evidence="1">Cell membrane</location>
        <topology evidence="1">Peripheral membrane protein</topology>
    </subcellularLocation>
</comment>
<dbReference type="PANTHER" id="PTHR42711">
    <property type="entry name" value="ABC TRANSPORTER ATP-BINDING PROTEIN"/>
    <property type="match status" value="1"/>
</dbReference>
<proteinExistence type="predicted"/>
<feature type="domain" description="ABC transporter" evidence="7">
    <location>
        <begin position="10"/>
        <end position="237"/>
    </location>
</feature>
<reference evidence="8" key="2">
    <citation type="submission" date="2021-09" db="EMBL/GenBank/DDBJ databases">
        <authorList>
            <person name="Gilroy R."/>
        </authorList>
    </citation>
    <scope>NUCLEOTIDE SEQUENCE</scope>
    <source>
        <strain evidence="8">ChiGjej5B5-7349</strain>
    </source>
</reference>
<dbReference type="InterPro" id="IPR003593">
    <property type="entry name" value="AAA+_ATPase"/>
</dbReference>
<accession>A0A921MFN7</accession>
<organism evidence="8 9">
    <name type="scientific">Brevibacterium senegalense</name>
    <dbReference type="NCBI Taxonomy" id="1033736"/>
    <lineage>
        <taxon>Bacteria</taxon>
        <taxon>Bacillati</taxon>
        <taxon>Actinomycetota</taxon>
        <taxon>Actinomycetes</taxon>
        <taxon>Micrococcales</taxon>
        <taxon>Brevibacteriaceae</taxon>
        <taxon>Brevibacterium</taxon>
    </lineage>
</organism>
<dbReference type="InterPro" id="IPR017871">
    <property type="entry name" value="ABC_transporter-like_CS"/>
</dbReference>
<evidence type="ECO:0000313" key="9">
    <source>
        <dbReference type="Proteomes" id="UP000784435"/>
    </source>
</evidence>
<reference evidence="8" key="1">
    <citation type="journal article" date="2021" name="PeerJ">
        <title>Extensive microbial diversity within the chicken gut microbiome revealed by metagenomics and culture.</title>
        <authorList>
            <person name="Gilroy R."/>
            <person name="Ravi A."/>
            <person name="Getino M."/>
            <person name="Pursley I."/>
            <person name="Horton D.L."/>
            <person name="Alikhan N.F."/>
            <person name="Baker D."/>
            <person name="Gharbi K."/>
            <person name="Hall N."/>
            <person name="Watson M."/>
            <person name="Adriaenssens E.M."/>
            <person name="Foster-Nyarko E."/>
            <person name="Jarju S."/>
            <person name="Secka A."/>
            <person name="Antonio M."/>
            <person name="Oren A."/>
            <person name="Chaudhuri R.R."/>
            <person name="La Ragione R."/>
            <person name="Hildebrand F."/>
            <person name="Pallen M.J."/>
        </authorList>
    </citation>
    <scope>NUCLEOTIDE SEQUENCE</scope>
    <source>
        <strain evidence="8">ChiGjej5B5-7349</strain>
    </source>
</reference>
<evidence type="ECO:0000259" key="7">
    <source>
        <dbReference type="PROSITE" id="PS50893"/>
    </source>
</evidence>
<dbReference type="PROSITE" id="PS00211">
    <property type="entry name" value="ABC_TRANSPORTER_1"/>
    <property type="match status" value="1"/>
</dbReference>
<evidence type="ECO:0000256" key="5">
    <source>
        <dbReference type="ARBA" id="ARBA00023251"/>
    </source>
</evidence>
<dbReference type="InterPro" id="IPR003439">
    <property type="entry name" value="ABC_transporter-like_ATP-bd"/>
</dbReference>
<evidence type="ECO:0000256" key="2">
    <source>
        <dbReference type="ARBA" id="ARBA00022448"/>
    </source>
</evidence>
<dbReference type="GO" id="GO:0016887">
    <property type="term" value="F:ATP hydrolysis activity"/>
    <property type="evidence" value="ECO:0007669"/>
    <property type="project" value="InterPro"/>
</dbReference>
<dbReference type="EMBL" id="DYUK01000290">
    <property type="protein sequence ID" value="HJG81270.1"/>
    <property type="molecule type" value="Genomic_DNA"/>
</dbReference>
<keyword evidence="3" id="KW-0547">Nucleotide-binding</keyword>
<dbReference type="GO" id="GO:0005524">
    <property type="term" value="F:ATP binding"/>
    <property type="evidence" value="ECO:0007669"/>
    <property type="project" value="UniProtKB-KW"/>
</dbReference>
<evidence type="ECO:0000313" key="8">
    <source>
        <dbReference type="EMBL" id="HJG81270.1"/>
    </source>
</evidence>
<dbReference type="InterPro" id="IPR027417">
    <property type="entry name" value="P-loop_NTPase"/>
</dbReference>
<dbReference type="Pfam" id="PF00005">
    <property type="entry name" value="ABC_tran"/>
    <property type="match status" value="1"/>
</dbReference>
<dbReference type="GO" id="GO:0046677">
    <property type="term" value="P:response to antibiotic"/>
    <property type="evidence" value="ECO:0007669"/>
    <property type="project" value="UniProtKB-KW"/>
</dbReference>
<gene>
    <name evidence="8" type="ORF">K8V08_12745</name>
</gene>
<sequence>MNTAASPTALHATGVHRHFGTGSRTVHAVAGVDLEIQRGEIVALLGANGAGKTTFLDMVLGFTTPASGTLTVLGRSPKAAVSAGRVGAVLQTGGLLHDLTVRETVSMVAACHAAHIPVDAALERAGATGIARRKVRKCSGGEQQRLRFALALLTEPDLLLLDEPTAGMDVRARKEFWETMQTEAERGRTIVFATHFLQEAADFADRIVLMRAGRIVVDGPVDEVTRAGHRTLTGIWDGPRSPEEIAADLGITEDVVHQSGRVRFTTEDTDGLARVLLSDGLAHDLSITAASLDDVFLDLTADDAQEERFEAAPEAVGTRTARPAPEGALS</sequence>
<dbReference type="PROSITE" id="PS50893">
    <property type="entry name" value="ABC_TRANSPORTER_2"/>
    <property type="match status" value="1"/>
</dbReference>
<evidence type="ECO:0000256" key="3">
    <source>
        <dbReference type="ARBA" id="ARBA00022741"/>
    </source>
</evidence>
<dbReference type="Gene3D" id="3.40.50.300">
    <property type="entry name" value="P-loop containing nucleotide triphosphate hydrolases"/>
    <property type="match status" value="1"/>
</dbReference>
<dbReference type="PANTHER" id="PTHR42711:SF17">
    <property type="entry name" value="ABC TRANSPORTER ATP-BINDING PROTEIN"/>
    <property type="match status" value="1"/>
</dbReference>
<name>A0A921MFN7_9MICO</name>
<dbReference type="CDD" id="cd03230">
    <property type="entry name" value="ABC_DR_subfamily_A"/>
    <property type="match status" value="1"/>
</dbReference>
<comment type="caution">
    <text evidence="8">The sequence shown here is derived from an EMBL/GenBank/DDBJ whole genome shotgun (WGS) entry which is preliminary data.</text>
</comment>
<dbReference type="Proteomes" id="UP000784435">
    <property type="component" value="Unassembled WGS sequence"/>
</dbReference>
<evidence type="ECO:0000256" key="4">
    <source>
        <dbReference type="ARBA" id="ARBA00022840"/>
    </source>
</evidence>
<dbReference type="InterPro" id="IPR050763">
    <property type="entry name" value="ABC_transporter_ATP-binding"/>
</dbReference>